<keyword evidence="5" id="KW-0539">Nucleus</keyword>
<evidence type="ECO:0000256" key="4">
    <source>
        <dbReference type="ARBA" id="ARBA00023163"/>
    </source>
</evidence>
<dbReference type="EMBL" id="KN847320">
    <property type="protein sequence ID" value="KIW54353.1"/>
    <property type="molecule type" value="Genomic_DNA"/>
</dbReference>
<dbReference type="PANTHER" id="PTHR47338">
    <property type="entry name" value="ZN(II)2CYS6 TRANSCRIPTION FACTOR (EUROFUNG)-RELATED"/>
    <property type="match status" value="1"/>
</dbReference>
<evidence type="ECO:0000256" key="2">
    <source>
        <dbReference type="ARBA" id="ARBA00022723"/>
    </source>
</evidence>
<protein>
    <recommendedName>
        <fullName evidence="9">Transcription factor domain-containing protein</fullName>
    </recommendedName>
</protein>
<organism evidence="7 8">
    <name type="scientific">Exophiala xenobiotica</name>
    <dbReference type="NCBI Taxonomy" id="348802"/>
    <lineage>
        <taxon>Eukaryota</taxon>
        <taxon>Fungi</taxon>
        <taxon>Dikarya</taxon>
        <taxon>Ascomycota</taxon>
        <taxon>Pezizomycotina</taxon>
        <taxon>Eurotiomycetes</taxon>
        <taxon>Chaetothyriomycetidae</taxon>
        <taxon>Chaetothyriales</taxon>
        <taxon>Herpotrichiellaceae</taxon>
        <taxon>Exophiala</taxon>
    </lineage>
</organism>
<dbReference type="STRING" id="348802.A0A0D2EFX9"/>
<name>A0A0D2EFX9_9EURO</name>
<dbReference type="GO" id="GO:0005634">
    <property type="term" value="C:nucleus"/>
    <property type="evidence" value="ECO:0007669"/>
    <property type="project" value="UniProtKB-SubCell"/>
</dbReference>
<dbReference type="GeneID" id="25328625"/>
<evidence type="ECO:0000256" key="3">
    <source>
        <dbReference type="ARBA" id="ARBA00023015"/>
    </source>
</evidence>
<dbReference type="AlphaFoldDB" id="A0A0D2EFX9"/>
<dbReference type="HOGENOM" id="CLU_015161_2_1_1"/>
<sequence length="512" mass="58191">MRRIVEGKVSLSTIQSLCMLVLANFQANNLHLVCLHVGIATTLSRCAGLDFETCATEVSLRAESRRRVFWSLYLLQQVYGQQGSATDILENIANPQYVATHSDLRKKSNHLPPSMPQETVQGGMSQHSGIWAYMIQLSSLWKEVRTYVMQWAQINGEPPWSIESGYAVISAHLMDLETKLPTYHRFDLARFPDHANEQLQRNRGYWSPWLYLQFTYHTIHSMLNHPFLYSSRPQQSAQLAVPNTFWKTSSELAFIHGTWIARLIDMITDKAYRISDPFIGHCTAIAATIHIYFCRAADNRIREAAQVRLATCVAFLGELALLWPSCRLMMLSPHQHEKLQALVQSAFTFDQPIGEHDSPRRTISINTRMMWKILLYDFAGKDTPLPQFGLFDDSFFPEEDDTDEGEETVEMEMFHNPTVDVDMSNGQALPPLSGQPRKRHVQDSRGRARRDQLLPSSIAAATPVLDAPFPEAAAAPWQMPGNTSVMDMTYDPFFQFQDPGSPFFGTWEVGNL</sequence>
<gene>
    <name evidence="7" type="ORF">PV05_06717</name>
</gene>
<feature type="region of interest" description="Disordered" evidence="6">
    <location>
        <begin position="424"/>
        <end position="449"/>
    </location>
</feature>
<dbReference type="Proteomes" id="UP000054342">
    <property type="component" value="Unassembled WGS sequence"/>
</dbReference>
<evidence type="ECO:0000313" key="7">
    <source>
        <dbReference type="EMBL" id="KIW54353.1"/>
    </source>
</evidence>
<dbReference type="PANTHER" id="PTHR47338:SF6">
    <property type="entry name" value="ZN(II)2CYS6 TRANSCRIPTION FACTOR (EUROFUNG)"/>
    <property type="match status" value="1"/>
</dbReference>
<keyword evidence="8" id="KW-1185">Reference proteome</keyword>
<evidence type="ECO:0000256" key="5">
    <source>
        <dbReference type="ARBA" id="ARBA00023242"/>
    </source>
</evidence>
<keyword evidence="2" id="KW-0479">Metal-binding</keyword>
<evidence type="ECO:0000256" key="1">
    <source>
        <dbReference type="ARBA" id="ARBA00004123"/>
    </source>
</evidence>
<evidence type="ECO:0000256" key="6">
    <source>
        <dbReference type="SAM" id="MobiDB-lite"/>
    </source>
</evidence>
<evidence type="ECO:0000313" key="8">
    <source>
        <dbReference type="Proteomes" id="UP000054342"/>
    </source>
</evidence>
<keyword evidence="4" id="KW-0804">Transcription</keyword>
<dbReference type="GO" id="GO:0000981">
    <property type="term" value="F:DNA-binding transcription factor activity, RNA polymerase II-specific"/>
    <property type="evidence" value="ECO:0007669"/>
    <property type="project" value="InterPro"/>
</dbReference>
<dbReference type="OrthoDB" id="426882at2759"/>
<keyword evidence="3" id="KW-0805">Transcription regulation</keyword>
<dbReference type="RefSeq" id="XP_013314937.1">
    <property type="nucleotide sequence ID" value="XM_013459483.1"/>
</dbReference>
<dbReference type="GO" id="GO:0046872">
    <property type="term" value="F:metal ion binding"/>
    <property type="evidence" value="ECO:0007669"/>
    <property type="project" value="UniProtKB-KW"/>
</dbReference>
<dbReference type="CDD" id="cd12148">
    <property type="entry name" value="fungal_TF_MHR"/>
    <property type="match status" value="1"/>
</dbReference>
<evidence type="ECO:0008006" key="9">
    <source>
        <dbReference type="Google" id="ProtNLM"/>
    </source>
</evidence>
<comment type="subcellular location">
    <subcellularLocation>
        <location evidence="1">Nucleus</location>
    </subcellularLocation>
</comment>
<dbReference type="InterPro" id="IPR050815">
    <property type="entry name" value="TF_fung"/>
</dbReference>
<accession>A0A0D2EFX9</accession>
<reference evidence="7 8" key="1">
    <citation type="submission" date="2015-01" db="EMBL/GenBank/DDBJ databases">
        <title>The Genome Sequence of Exophiala xenobiotica CBS118157.</title>
        <authorList>
            <consortium name="The Broad Institute Genomics Platform"/>
            <person name="Cuomo C."/>
            <person name="de Hoog S."/>
            <person name="Gorbushina A."/>
            <person name="Stielow B."/>
            <person name="Teixiera M."/>
            <person name="Abouelleil A."/>
            <person name="Chapman S.B."/>
            <person name="Priest M."/>
            <person name="Young S.K."/>
            <person name="Wortman J."/>
            <person name="Nusbaum C."/>
            <person name="Birren B."/>
        </authorList>
    </citation>
    <scope>NUCLEOTIDE SEQUENCE [LARGE SCALE GENOMIC DNA]</scope>
    <source>
        <strain evidence="7 8">CBS 118157</strain>
    </source>
</reference>
<proteinExistence type="predicted"/>